<dbReference type="CDD" id="cd00093">
    <property type="entry name" value="HTH_XRE"/>
    <property type="match status" value="1"/>
</dbReference>
<keyword evidence="3" id="KW-1185">Reference proteome</keyword>
<evidence type="ECO:0000259" key="1">
    <source>
        <dbReference type="PROSITE" id="PS50943"/>
    </source>
</evidence>
<feature type="non-terminal residue" evidence="2">
    <location>
        <position position="68"/>
    </location>
</feature>
<gene>
    <name evidence="2" type="ORF">KYY02_31600</name>
</gene>
<name>A0ABV4JBI1_9ACTN</name>
<reference evidence="2 3" key="1">
    <citation type="journal article" date="2021" name="Res Sq">
        <title>Streptomyces Pimoensis sp. nov., Isolated From the Taklimakan Desert in Xinjiang, China.</title>
        <authorList>
            <person name="Zhang P."/>
            <person name="Luo X."/>
            <person name="Luo X."/>
            <person name="Liu Z."/>
            <person name="Xia Z."/>
            <person name="Wan C."/>
            <person name="zhang L."/>
        </authorList>
    </citation>
    <scope>NUCLEOTIDE SEQUENCE [LARGE SCALE GENOMIC DNA]</scope>
    <source>
        <strain evidence="2 3">TRM75549</strain>
    </source>
</reference>
<protein>
    <submittedName>
        <fullName evidence="2">Helix-turn-helix domain-containing protein</fullName>
    </submittedName>
</protein>
<evidence type="ECO:0000313" key="3">
    <source>
        <dbReference type="Proteomes" id="UP001567537"/>
    </source>
</evidence>
<dbReference type="Pfam" id="PF13560">
    <property type="entry name" value="HTH_31"/>
    <property type="match status" value="1"/>
</dbReference>
<sequence length="68" mass="7299">MPHPSTPFGEELRKRRLEAGLSLTDLSGLVHYSKAQLSKVERGIKAPSRDLTRLCDAALGADGALIAL</sequence>
<dbReference type="EMBL" id="JAHWZY010000062">
    <property type="protein sequence ID" value="MEZ3183041.1"/>
    <property type="molecule type" value="Genomic_DNA"/>
</dbReference>
<dbReference type="RefSeq" id="WP_371244354.1">
    <property type="nucleotide sequence ID" value="NZ_JAHWZY010000062.1"/>
</dbReference>
<dbReference type="SMART" id="SM00530">
    <property type="entry name" value="HTH_XRE"/>
    <property type="match status" value="1"/>
</dbReference>
<feature type="domain" description="HTH cro/C1-type" evidence="1">
    <location>
        <begin position="12"/>
        <end position="66"/>
    </location>
</feature>
<dbReference type="PROSITE" id="PS50943">
    <property type="entry name" value="HTH_CROC1"/>
    <property type="match status" value="1"/>
</dbReference>
<organism evidence="2 3">
    <name type="scientific">Streptomyces pimonensis</name>
    <dbReference type="NCBI Taxonomy" id="2860288"/>
    <lineage>
        <taxon>Bacteria</taxon>
        <taxon>Bacillati</taxon>
        <taxon>Actinomycetota</taxon>
        <taxon>Actinomycetes</taxon>
        <taxon>Kitasatosporales</taxon>
        <taxon>Streptomycetaceae</taxon>
        <taxon>Streptomyces</taxon>
    </lineage>
</organism>
<dbReference type="InterPro" id="IPR010982">
    <property type="entry name" value="Lambda_DNA-bd_dom_sf"/>
</dbReference>
<comment type="caution">
    <text evidence="2">The sequence shown here is derived from an EMBL/GenBank/DDBJ whole genome shotgun (WGS) entry which is preliminary data.</text>
</comment>
<evidence type="ECO:0000313" key="2">
    <source>
        <dbReference type="EMBL" id="MEZ3183041.1"/>
    </source>
</evidence>
<dbReference type="SUPFAM" id="SSF47413">
    <property type="entry name" value="lambda repressor-like DNA-binding domains"/>
    <property type="match status" value="1"/>
</dbReference>
<dbReference type="InterPro" id="IPR001387">
    <property type="entry name" value="Cro/C1-type_HTH"/>
</dbReference>
<proteinExistence type="predicted"/>
<accession>A0ABV4JBI1</accession>
<dbReference type="Gene3D" id="1.10.260.40">
    <property type="entry name" value="lambda repressor-like DNA-binding domains"/>
    <property type="match status" value="1"/>
</dbReference>
<dbReference type="Proteomes" id="UP001567537">
    <property type="component" value="Unassembled WGS sequence"/>
</dbReference>